<name>X1TN12_9ZZZZ</name>
<dbReference type="EMBL" id="BARW01020536">
    <property type="protein sequence ID" value="GAI92756.1"/>
    <property type="molecule type" value="Genomic_DNA"/>
</dbReference>
<accession>X1TN12</accession>
<dbReference type="AlphaFoldDB" id="X1TN12"/>
<organism evidence="1">
    <name type="scientific">marine sediment metagenome</name>
    <dbReference type="NCBI Taxonomy" id="412755"/>
    <lineage>
        <taxon>unclassified sequences</taxon>
        <taxon>metagenomes</taxon>
        <taxon>ecological metagenomes</taxon>
    </lineage>
</organism>
<protein>
    <submittedName>
        <fullName evidence="1">Uncharacterized protein</fullName>
    </submittedName>
</protein>
<proteinExistence type="predicted"/>
<sequence>MATIAEMAAKGTDKLRRKAATMASSYEAAKSRAITNYSAVGFGPTRVANYRSGVEAARYIAPDPDKWSRNWTAKMAE</sequence>
<gene>
    <name evidence="1" type="ORF">S12H4_34672</name>
</gene>
<evidence type="ECO:0000313" key="1">
    <source>
        <dbReference type="EMBL" id="GAI92756.1"/>
    </source>
</evidence>
<comment type="caution">
    <text evidence="1">The sequence shown here is derived from an EMBL/GenBank/DDBJ whole genome shotgun (WGS) entry which is preliminary data.</text>
</comment>
<reference evidence="1" key="1">
    <citation type="journal article" date="2014" name="Front. Microbiol.">
        <title>High frequency of phylogenetically diverse reductive dehalogenase-homologous genes in deep subseafloor sedimentary metagenomes.</title>
        <authorList>
            <person name="Kawai M."/>
            <person name="Futagami T."/>
            <person name="Toyoda A."/>
            <person name="Takaki Y."/>
            <person name="Nishi S."/>
            <person name="Hori S."/>
            <person name="Arai W."/>
            <person name="Tsubouchi T."/>
            <person name="Morono Y."/>
            <person name="Uchiyama I."/>
            <person name="Ito T."/>
            <person name="Fujiyama A."/>
            <person name="Inagaki F."/>
            <person name="Takami H."/>
        </authorList>
    </citation>
    <scope>NUCLEOTIDE SEQUENCE</scope>
    <source>
        <strain evidence="1">Expedition CK06-06</strain>
    </source>
</reference>